<keyword evidence="7" id="KW-0030">Aminoacyl-tRNA synthetase</keyword>
<accession>A0A8B8F9Q3</accession>
<protein>
    <recommendedName>
        <fullName evidence="2">leucine--tRNA ligase</fullName>
        <ecNumber evidence="2">6.1.1.4</ecNumber>
    </recommendedName>
</protein>
<dbReference type="PROSITE" id="PS00178">
    <property type="entry name" value="AA_TRNA_LIGASE_I"/>
    <property type="match status" value="1"/>
</dbReference>
<dbReference type="Pfam" id="PF09334">
    <property type="entry name" value="tRNA-synt_1g"/>
    <property type="match status" value="1"/>
</dbReference>
<dbReference type="GO" id="GO:0005739">
    <property type="term" value="C:mitochondrion"/>
    <property type="evidence" value="ECO:0007669"/>
    <property type="project" value="TreeGrafter"/>
</dbReference>
<keyword evidence="3 10" id="KW-0436">Ligase</keyword>
<evidence type="ECO:0000313" key="9">
    <source>
        <dbReference type="Proteomes" id="UP000694846"/>
    </source>
</evidence>
<dbReference type="InterPro" id="IPR002302">
    <property type="entry name" value="Leu-tRNA-ligase"/>
</dbReference>
<dbReference type="GO" id="GO:0032543">
    <property type="term" value="P:mitochondrial translation"/>
    <property type="evidence" value="ECO:0007669"/>
    <property type="project" value="TreeGrafter"/>
</dbReference>
<evidence type="ECO:0000259" key="8">
    <source>
        <dbReference type="Pfam" id="PF09334"/>
    </source>
</evidence>
<dbReference type="InterPro" id="IPR015413">
    <property type="entry name" value="Methionyl/Leucyl_tRNA_Synth"/>
</dbReference>
<evidence type="ECO:0000256" key="3">
    <source>
        <dbReference type="ARBA" id="ARBA00022598"/>
    </source>
</evidence>
<evidence type="ECO:0000256" key="6">
    <source>
        <dbReference type="ARBA" id="ARBA00022917"/>
    </source>
</evidence>
<feature type="domain" description="Methionyl/Leucyl tRNA synthetase" evidence="8">
    <location>
        <begin position="66"/>
        <end position="107"/>
    </location>
</feature>
<gene>
    <name evidence="10" type="primary">LOC112681070</name>
</gene>
<dbReference type="Proteomes" id="UP000694846">
    <property type="component" value="Unplaced"/>
</dbReference>
<dbReference type="OrthoDB" id="6774120at2759"/>
<evidence type="ECO:0000256" key="7">
    <source>
        <dbReference type="ARBA" id="ARBA00023146"/>
    </source>
</evidence>
<keyword evidence="9" id="KW-1185">Reference proteome</keyword>
<dbReference type="InterPro" id="IPR014729">
    <property type="entry name" value="Rossmann-like_a/b/a_fold"/>
</dbReference>
<name>A0A8B8F9Q3_9HEMI</name>
<comment type="similarity">
    <text evidence="1">Belongs to the class-I aminoacyl-tRNA synthetase family.</text>
</comment>
<keyword evidence="6" id="KW-0648">Protein biosynthesis</keyword>
<dbReference type="AlphaFoldDB" id="A0A8B8F9Q3"/>
<organism evidence="9 10">
    <name type="scientific">Sipha flava</name>
    <name type="common">yellow sugarcane aphid</name>
    <dbReference type="NCBI Taxonomy" id="143950"/>
    <lineage>
        <taxon>Eukaryota</taxon>
        <taxon>Metazoa</taxon>
        <taxon>Ecdysozoa</taxon>
        <taxon>Arthropoda</taxon>
        <taxon>Hexapoda</taxon>
        <taxon>Insecta</taxon>
        <taxon>Pterygota</taxon>
        <taxon>Neoptera</taxon>
        <taxon>Paraneoptera</taxon>
        <taxon>Hemiptera</taxon>
        <taxon>Sternorrhyncha</taxon>
        <taxon>Aphidomorpha</taxon>
        <taxon>Aphidoidea</taxon>
        <taxon>Aphididae</taxon>
        <taxon>Sipha</taxon>
    </lineage>
</organism>
<evidence type="ECO:0000256" key="4">
    <source>
        <dbReference type="ARBA" id="ARBA00022741"/>
    </source>
</evidence>
<dbReference type="PANTHER" id="PTHR43740">
    <property type="entry name" value="LEUCYL-TRNA SYNTHETASE"/>
    <property type="match status" value="1"/>
</dbReference>
<sequence>MITREILTRFNNLRFFRKYSANCRYLSNDIWNEELSIDLKRKIEKHWKDKLCLGTFDRNNAGKKFYVLSMFPYPSGNLHMGHVRVYVIADSIARFHRMNGQNVSYYCMIKGFFFLFEINNLYLRGTLSLCG</sequence>
<dbReference type="GO" id="GO:0006429">
    <property type="term" value="P:leucyl-tRNA aminoacylation"/>
    <property type="evidence" value="ECO:0007669"/>
    <property type="project" value="InterPro"/>
</dbReference>
<dbReference type="PANTHER" id="PTHR43740:SF2">
    <property type="entry name" value="LEUCINE--TRNA LIGASE, MITOCHONDRIAL"/>
    <property type="match status" value="1"/>
</dbReference>
<dbReference type="GeneID" id="112681070"/>
<keyword evidence="4" id="KW-0547">Nucleotide-binding</keyword>
<dbReference type="GO" id="GO:0004823">
    <property type="term" value="F:leucine-tRNA ligase activity"/>
    <property type="evidence" value="ECO:0007669"/>
    <property type="project" value="UniProtKB-EC"/>
</dbReference>
<reference evidence="10" key="1">
    <citation type="submission" date="2025-08" db="UniProtKB">
        <authorList>
            <consortium name="RefSeq"/>
        </authorList>
    </citation>
    <scope>IDENTIFICATION</scope>
    <source>
        <tissue evidence="10">Whole body</tissue>
    </source>
</reference>
<evidence type="ECO:0000313" key="10">
    <source>
        <dbReference type="RefSeq" id="XP_025407115.1"/>
    </source>
</evidence>
<evidence type="ECO:0000256" key="1">
    <source>
        <dbReference type="ARBA" id="ARBA00005594"/>
    </source>
</evidence>
<dbReference type="SUPFAM" id="SSF52374">
    <property type="entry name" value="Nucleotidylyl transferase"/>
    <property type="match status" value="1"/>
</dbReference>
<dbReference type="GO" id="GO:0005524">
    <property type="term" value="F:ATP binding"/>
    <property type="evidence" value="ECO:0007669"/>
    <property type="project" value="UniProtKB-KW"/>
</dbReference>
<keyword evidence="5" id="KW-0067">ATP-binding</keyword>
<evidence type="ECO:0000256" key="2">
    <source>
        <dbReference type="ARBA" id="ARBA00013164"/>
    </source>
</evidence>
<dbReference type="Gene3D" id="3.40.50.620">
    <property type="entry name" value="HUPs"/>
    <property type="match status" value="1"/>
</dbReference>
<dbReference type="EC" id="6.1.1.4" evidence="2"/>
<dbReference type="RefSeq" id="XP_025407115.1">
    <property type="nucleotide sequence ID" value="XM_025551330.1"/>
</dbReference>
<proteinExistence type="inferred from homology"/>
<dbReference type="InterPro" id="IPR001412">
    <property type="entry name" value="aa-tRNA-synth_I_CS"/>
</dbReference>
<evidence type="ECO:0000256" key="5">
    <source>
        <dbReference type="ARBA" id="ARBA00022840"/>
    </source>
</evidence>